<sequence>MRYVMYLLILSPQLWAQLDEEMVEELVIPLSQPGKPGILEVNQIYGGITVTGYDGNEVIIVARQKKMHRTEPMKNGLRRIQNNSMALEVEEADNHVEVVSKNWGSDGRAVLNLEVQVPRNFNLKLKNINDGATHVEQVRGDLEISNINHDIILMDVSGSAVVDSINGTIKAVFNEVSSDNQLAFTSFNEDVDITLPAEVKADFKLQTEYGEIYTGFDIDFSATAPQIKREKGSGSYKVKLEKWVSGQANGGGAGIVLKSHSGDLIIRTDE</sequence>
<dbReference type="EMBL" id="JBHRTS010000003">
    <property type="protein sequence ID" value="MFC3193954.1"/>
    <property type="molecule type" value="Genomic_DNA"/>
</dbReference>
<reference evidence="2" key="1">
    <citation type="journal article" date="2019" name="Int. J. Syst. Evol. Microbiol.">
        <title>The Global Catalogue of Microorganisms (GCM) 10K type strain sequencing project: providing services to taxonomists for standard genome sequencing and annotation.</title>
        <authorList>
            <consortium name="The Broad Institute Genomics Platform"/>
            <consortium name="The Broad Institute Genome Sequencing Center for Infectious Disease"/>
            <person name="Wu L."/>
            <person name="Ma J."/>
        </authorList>
    </citation>
    <scope>NUCLEOTIDE SEQUENCE [LARGE SCALE GENOMIC DNA]</scope>
    <source>
        <strain evidence="2">KCTC 42953</strain>
    </source>
</reference>
<name>A0ABV7J752_9GAMM</name>
<evidence type="ECO:0008006" key="3">
    <source>
        <dbReference type="Google" id="ProtNLM"/>
    </source>
</evidence>
<proteinExistence type="predicted"/>
<dbReference type="RefSeq" id="WP_157892925.1">
    <property type="nucleotide sequence ID" value="NZ_JBHRTS010000003.1"/>
</dbReference>
<dbReference type="Proteomes" id="UP001595533">
    <property type="component" value="Unassembled WGS sequence"/>
</dbReference>
<accession>A0ABV7J752</accession>
<organism evidence="1 2">
    <name type="scientific">Marinicella sediminis</name>
    <dbReference type="NCBI Taxonomy" id="1792834"/>
    <lineage>
        <taxon>Bacteria</taxon>
        <taxon>Pseudomonadati</taxon>
        <taxon>Pseudomonadota</taxon>
        <taxon>Gammaproteobacteria</taxon>
        <taxon>Lysobacterales</taxon>
        <taxon>Marinicellaceae</taxon>
        <taxon>Marinicella</taxon>
    </lineage>
</organism>
<gene>
    <name evidence="1" type="ORF">ACFODZ_06855</name>
</gene>
<keyword evidence="2" id="KW-1185">Reference proteome</keyword>
<protein>
    <recommendedName>
        <fullName evidence="3">Adhesin domain-containing protein</fullName>
    </recommendedName>
</protein>
<comment type="caution">
    <text evidence="1">The sequence shown here is derived from an EMBL/GenBank/DDBJ whole genome shotgun (WGS) entry which is preliminary data.</text>
</comment>
<evidence type="ECO:0000313" key="1">
    <source>
        <dbReference type="EMBL" id="MFC3193954.1"/>
    </source>
</evidence>
<evidence type="ECO:0000313" key="2">
    <source>
        <dbReference type="Proteomes" id="UP001595533"/>
    </source>
</evidence>